<dbReference type="OrthoDB" id="9789634at2"/>
<dbReference type="Pfam" id="PF04607">
    <property type="entry name" value="RelA_SpoT"/>
    <property type="match status" value="1"/>
</dbReference>
<evidence type="ECO:0000313" key="3">
    <source>
        <dbReference type="EMBL" id="SHI32079.1"/>
    </source>
</evidence>
<dbReference type="PANTHER" id="PTHR47837">
    <property type="entry name" value="GTP PYROPHOSPHOKINASE YJBM"/>
    <property type="match status" value="1"/>
</dbReference>
<keyword evidence="3" id="KW-0418">Kinase</keyword>
<dbReference type="Proteomes" id="UP000184342">
    <property type="component" value="Unassembled WGS sequence"/>
</dbReference>
<comment type="pathway">
    <text evidence="1">Purine metabolism; ppGpp biosynthesis; ppGpp from GTP: step 1/2.</text>
</comment>
<protein>
    <submittedName>
        <fullName evidence="3">Putative GTP pyrophosphokinase</fullName>
    </submittedName>
</protein>
<dbReference type="UniPathway" id="UPA00908">
    <property type="reaction ID" value="UER00884"/>
</dbReference>
<dbReference type="RefSeq" id="WP_073992387.1">
    <property type="nucleotide sequence ID" value="NZ_FQYT01000002.1"/>
</dbReference>
<sequence>MEIQFWREILEPYQLGVNELLVKFNHIIDECKNSGRYSPIESVEGRVKKISSILDKVQRKKLDSSEIDEKIEDIAGIRIICQFVEDIYDIVKMIHNRNDMIVKLEKDYVNDIKESGYRSFHMIVYYNVETLNGPKVIQVEIQIRTMGMDFWATIEHSLQYKYKYNIPPQIRERLSAASAAIIKLDNEMSSVHQEIRESQSSFRKQANIVRDILNNIQNLFKIANKREIIKIQEEFYEIYRKDDQEALMKFGRELDLLAESYKAQDL</sequence>
<dbReference type="SUPFAM" id="SSF81301">
    <property type="entry name" value="Nucleotidyltransferase"/>
    <property type="match status" value="1"/>
</dbReference>
<proteinExistence type="predicted"/>
<evidence type="ECO:0000313" key="4">
    <source>
        <dbReference type="Proteomes" id="UP000184342"/>
    </source>
</evidence>
<dbReference type="SMART" id="SM00954">
    <property type="entry name" value="RelA_SpoT"/>
    <property type="match status" value="1"/>
</dbReference>
<name>A0A1M6A6N4_9FIRM</name>
<dbReference type="PANTHER" id="PTHR47837:SF2">
    <property type="entry name" value="GTP PYROPHOSPHOKINASE YWAC"/>
    <property type="match status" value="1"/>
</dbReference>
<gene>
    <name evidence="3" type="ORF">SAMN02745691_00080</name>
</gene>
<feature type="domain" description="RelA/SpoT" evidence="2">
    <location>
        <begin position="45"/>
        <end position="166"/>
    </location>
</feature>
<evidence type="ECO:0000256" key="1">
    <source>
        <dbReference type="ARBA" id="ARBA00004976"/>
    </source>
</evidence>
<dbReference type="GO" id="GO:0016301">
    <property type="term" value="F:kinase activity"/>
    <property type="evidence" value="ECO:0007669"/>
    <property type="project" value="UniProtKB-KW"/>
</dbReference>
<evidence type="ECO:0000259" key="2">
    <source>
        <dbReference type="SMART" id="SM00954"/>
    </source>
</evidence>
<dbReference type="STRING" id="1122934.SAMN02745691_00080"/>
<accession>A0A1M6A6N4</accession>
<keyword evidence="3" id="KW-0808">Transferase</keyword>
<dbReference type="Gene3D" id="1.10.287.860">
    <property type="entry name" value="Nucleotidyltransferase"/>
    <property type="match status" value="1"/>
</dbReference>
<dbReference type="Gene3D" id="3.30.460.10">
    <property type="entry name" value="Beta Polymerase, domain 2"/>
    <property type="match status" value="1"/>
</dbReference>
<dbReference type="EMBL" id="FQYT01000002">
    <property type="protein sequence ID" value="SHI32079.1"/>
    <property type="molecule type" value="Genomic_DNA"/>
</dbReference>
<reference evidence="3 4" key="1">
    <citation type="submission" date="2016-11" db="EMBL/GenBank/DDBJ databases">
        <authorList>
            <person name="Jaros S."/>
            <person name="Januszkiewicz K."/>
            <person name="Wedrychowicz H."/>
        </authorList>
    </citation>
    <scope>NUCLEOTIDE SEQUENCE [LARGE SCALE GENOMIC DNA]</scope>
    <source>
        <strain evidence="3 4">DSM 15970</strain>
    </source>
</reference>
<keyword evidence="4" id="KW-1185">Reference proteome</keyword>
<dbReference type="AlphaFoldDB" id="A0A1M6A6N4"/>
<dbReference type="GO" id="GO:0015970">
    <property type="term" value="P:guanosine tetraphosphate biosynthetic process"/>
    <property type="evidence" value="ECO:0007669"/>
    <property type="project" value="UniProtKB-UniPathway"/>
</dbReference>
<dbReference type="InterPro" id="IPR007685">
    <property type="entry name" value="RelA_SpoT"/>
</dbReference>
<dbReference type="CDD" id="cd05399">
    <property type="entry name" value="NT_Rel-Spo_like"/>
    <property type="match status" value="1"/>
</dbReference>
<dbReference type="InterPro" id="IPR052366">
    <property type="entry name" value="GTP_Pyrophosphokinase"/>
</dbReference>
<dbReference type="InterPro" id="IPR043519">
    <property type="entry name" value="NT_sf"/>
</dbReference>
<organism evidence="3 4">
    <name type="scientific">Parasporobacterium paucivorans DSM 15970</name>
    <dbReference type="NCBI Taxonomy" id="1122934"/>
    <lineage>
        <taxon>Bacteria</taxon>
        <taxon>Bacillati</taxon>
        <taxon>Bacillota</taxon>
        <taxon>Clostridia</taxon>
        <taxon>Lachnospirales</taxon>
        <taxon>Lachnospiraceae</taxon>
        <taxon>Parasporobacterium</taxon>
    </lineage>
</organism>